<dbReference type="Pfam" id="PF01593">
    <property type="entry name" value="Amino_oxidase"/>
    <property type="match status" value="1"/>
</dbReference>
<dbReference type="InterPro" id="IPR045101">
    <property type="entry name" value="PTP_PTEN"/>
</dbReference>
<dbReference type="InterPro" id="IPR036188">
    <property type="entry name" value="FAD/NAD-bd_sf"/>
</dbReference>
<dbReference type="STRING" id="126957.T1INW1"/>
<reference evidence="8" key="2">
    <citation type="submission" date="2015-02" db="UniProtKB">
        <authorList>
            <consortium name="EnsemblMetazoa"/>
        </authorList>
    </citation>
    <scope>IDENTIFICATION</scope>
</reference>
<dbReference type="Pfam" id="PF10409">
    <property type="entry name" value="PTEN_C2"/>
    <property type="match status" value="1"/>
</dbReference>
<dbReference type="SUPFAM" id="SSF49562">
    <property type="entry name" value="C2 domain (Calcium/lipid-binding domain, CaLB)"/>
    <property type="match status" value="1"/>
</dbReference>
<feature type="domain" description="C2 tensin-type" evidence="7">
    <location>
        <begin position="668"/>
        <end position="850"/>
    </location>
</feature>
<dbReference type="GO" id="GO:0004725">
    <property type="term" value="F:protein tyrosine phosphatase activity"/>
    <property type="evidence" value="ECO:0007669"/>
    <property type="project" value="TreeGrafter"/>
</dbReference>
<evidence type="ECO:0000313" key="9">
    <source>
        <dbReference type="Proteomes" id="UP000014500"/>
    </source>
</evidence>
<dbReference type="CDD" id="cd14509">
    <property type="entry name" value="PTP_PTEN"/>
    <property type="match status" value="1"/>
</dbReference>
<dbReference type="InterPro" id="IPR029021">
    <property type="entry name" value="Prot-tyrosine_phosphatase-like"/>
</dbReference>
<dbReference type="GO" id="GO:0046856">
    <property type="term" value="P:phosphatidylinositol dephosphorylation"/>
    <property type="evidence" value="ECO:0007669"/>
    <property type="project" value="TreeGrafter"/>
</dbReference>
<dbReference type="eggNOG" id="KOG2283">
    <property type="taxonomic scope" value="Eukaryota"/>
</dbReference>
<feature type="domain" description="Phosphatase tensin-type" evidence="6">
    <location>
        <begin position="511"/>
        <end position="663"/>
    </location>
</feature>
<sequence length="899" mass="102409">MKIIIVGAGAAGLGAAHYLIKENFQHVTILEASSRIGGRVKTVNFGAQPECIIELGANWIHGGVPANPLYTLAAEENCLPLKEPKLVNRRVGYTYTSEGRIIDQNVAVKVWDAYIKTEAEAARKKGILNGSLKAYMDSRLNEVLDSFDAEDRHDAALIYNSTMLNYLSFHVGDELDLVALQDYGAYEELPGGDVILPRGYLSLLDNLTRDLPRDCILFNRRVTRIDWQNAPLRLTCADGSEFRADHVILTVPLGYLKKHHASLFSPHLPREKVMAIDKLGFGRVDKVFLEFDRPFWRGDFGCLRLAWTDREMQFRGGDWTMHIFGFDPVVGNANVLVGWLSGDGARMMEGLSEVRIMDDCTRVLRRFTGNPLIARPCRVRFSTWCTDELIGGSYTYLPIGCGKEHLDELGSSLPSSGVPRLLFAGEATHPHAILHDTREIKEKKRIAACECVPGTLFSRCMGLCLCARSKNTLRHLATTRKEISISHANINSSSHLMMAAKIKVLVSKKKRRYQEDGFDLDLTYIYNNIIAMGFPAEKLEGVYRNHIEDVVRFLESKHKDHYKVYNLCSERHYDPNKFNQRVAHYPFDDHNPPRLELMKPFCQDMEGRTGVMICAYMLHKRLFQSAEDALEYYGRARTHDMKGVTIPSQRRYVEYYGELVKNNLQYKPVPLLLRAIRIEPVPTFNAGTCNPMFVLSQLKVKLFASPVHEVKRGAKYFRADLPQPIMVCGDIKVEFFNKPNKMMKKEKMFQIWFNTFFVNEEENCISNGYVDTRTSEFSRHLNPSPCLDRSQFSTRDRSSSAQSLDQTEQVFDARSWVLTMGKDDLDKANKDKSHKLFSPDFKVRMYFSRMNSDLNEVSACDRVVTELEVGNSDDDDTETESEDDEWLDAGCDRSTTTHV</sequence>
<evidence type="ECO:0000256" key="4">
    <source>
        <dbReference type="ARBA" id="ARBA00022912"/>
    </source>
</evidence>
<keyword evidence="9" id="KW-1185">Reference proteome</keyword>
<evidence type="ECO:0000256" key="1">
    <source>
        <dbReference type="ARBA" id="ARBA00004496"/>
    </source>
</evidence>
<dbReference type="SUPFAM" id="SSF51905">
    <property type="entry name" value="FAD/NAD(P)-binding domain"/>
    <property type="match status" value="1"/>
</dbReference>
<comment type="subcellular location">
    <subcellularLocation>
        <location evidence="1">Cytoplasm</location>
    </subcellularLocation>
</comment>
<dbReference type="EMBL" id="JH431216">
    <property type="status" value="NOT_ANNOTATED_CDS"/>
    <property type="molecule type" value="Genomic_DNA"/>
</dbReference>
<dbReference type="SMART" id="SM01326">
    <property type="entry name" value="PTEN_C2"/>
    <property type="match status" value="1"/>
</dbReference>
<dbReference type="PRINTS" id="PR00419">
    <property type="entry name" value="ADXRDTASE"/>
</dbReference>
<evidence type="ECO:0000259" key="6">
    <source>
        <dbReference type="PROSITE" id="PS51181"/>
    </source>
</evidence>
<dbReference type="GO" id="GO:0016491">
    <property type="term" value="F:oxidoreductase activity"/>
    <property type="evidence" value="ECO:0007669"/>
    <property type="project" value="InterPro"/>
</dbReference>
<evidence type="ECO:0000256" key="2">
    <source>
        <dbReference type="ARBA" id="ARBA00022490"/>
    </source>
</evidence>
<dbReference type="Gene3D" id="2.60.40.1110">
    <property type="match status" value="1"/>
</dbReference>
<organism evidence="8 9">
    <name type="scientific">Strigamia maritima</name>
    <name type="common">European centipede</name>
    <name type="synonym">Geophilus maritimus</name>
    <dbReference type="NCBI Taxonomy" id="126957"/>
    <lineage>
        <taxon>Eukaryota</taxon>
        <taxon>Metazoa</taxon>
        <taxon>Ecdysozoa</taxon>
        <taxon>Arthropoda</taxon>
        <taxon>Myriapoda</taxon>
        <taxon>Chilopoda</taxon>
        <taxon>Pleurostigmophora</taxon>
        <taxon>Geophilomorpha</taxon>
        <taxon>Linotaeniidae</taxon>
        <taxon>Strigamia</taxon>
    </lineage>
</organism>
<dbReference type="Gene3D" id="3.90.660.10">
    <property type="match status" value="1"/>
</dbReference>
<keyword evidence="4" id="KW-0904">Protein phosphatase</keyword>
<dbReference type="Proteomes" id="UP000014500">
    <property type="component" value="Unassembled WGS sequence"/>
</dbReference>
<name>T1INW1_STRMM</name>
<dbReference type="GO" id="GO:0016314">
    <property type="term" value="F:phosphatidylinositol-3,4,5-trisphosphate 3-phosphatase activity"/>
    <property type="evidence" value="ECO:0007669"/>
    <property type="project" value="TreeGrafter"/>
</dbReference>
<dbReference type="AlphaFoldDB" id="T1INW1"/>
<evidence type="ECO:0000313" key="8">
    <source>
        <dbReference type="EnsemblMetazoa" id="SMAR002699-PA"/>
    </source>
</evidence>
<dbReference type="InterPro" id="IPR029023">
    <property type="entry name" value="Tensin_phosphatase"/>
</dbReference>
<dbReference type="EnsemblMetazoa" id="SMAR002699-RA">
    <property type="protein sequence ID" value="SMAR002699-PA"/>
    <property type="gene ID" value="SMAR002699"/>
</dbReference>
<feature type="region of interest" description="Disordered" evidence="5">
    <location>
        <begin position="869"/>
        <end position="899"/>
    </location>
</feature>
<evidence type="ECO:0008006" key="10">
    <source>
        <dbReference type="Google" id="ProtNLM"/>
    </source>
</evidence>
<dbReference type="GO" id="GO:0043491">
    <property type="term" value="P:phosphatidylinositol 3-kinase/protein kinase B signal transduction"/>
    <property type="evidence" value="ECO:0007669"/>
    <property type="project" value="TreeGrafter"/>
</dbReference>
<dbReference type="SUPFAM" id="SSF54373">
    <property type="entry name" value="FAD-linked reductases, C-terminal domain"/>
    <property type="match status" value="1"/>
</dbReference>
<dbReference type="GO" id="GO:0051896">
    <property type="term" value="P:regulation of phosphatidylinositol 3-kinase/protein kinase B signal transduction"/>
    <property type="evidence" value="ECO:0007669"/>
    <property type="project" value="TreeGrafter"/>
</dbReference>
<dbReference type="InterPro" id="IPR002937">
    <property type="entry name" value="Amino_oxidase"/>
</dbReference>
<dbReference type="GO" id="GO:0008285">
    <property type="term" value="P:negative regulation of cell population proliferation"/>
    <property type="evidence" value="ECO:0007669"/>
    <property type="project" value="TreeGrafter"/>
</dbReference>
<protein>
    <recommendedName>
        <fullName evidence="10">Amine oxidase domain-containing protein</fullName>
    </recommendedName>
</protein>
<dbReference type="PANTHER" id="PTHR12305">
    <property type="entry name" value="PHOSPHATASE WITH HOMOLOGY TO TENSIN"/>
    <property type="match status" value="1"/>
</dbReference>
<dbReference type="InterPro" id="IPR051281">
    <property type="entry name" value="Dual-spec_lipid-protein_phosph"/>
</dbReference>
<dbReference type="InterPro" id="IPR014020">
    <property type="entry name" value="Tensin_C2-dom"/>
</dbReference>
<dbReference type="SUPFAM" id="SSF52799">
    <property type="entry name" value="(Phosphotyrosine protein) phosphatases II"/>
    <property type="match status" value="1"/>
</dbReference>
<dbReference type="eggNOG" id="KOG0685">
    <property type="taxonomic scope" value="Eukaryota"/>
</dbReference>
<dbReference type="HOGENOM" id="CLU_322203_0_0_1"/>
<dbReference type="GO" id="GO:0005634">
    <property type="term" value="C:nucleus"/>
    <property type="evidence" value="ECO:0007669"/>
    <property type="project" value="TreeGrafter"/>
</dbReference>
<dbReference type="GO" id="GO:0005886">
    <property type="term" value="C:plasma membrane"/>
    <property type="evidence" value="ECO:0007669"/>
    <property type="project" value="TreeGrafter"/>
</dbReference>
<dbReference type="GO" id="GO:0048870">
    <property type="term" value="P:cell motility"/>
    <property type="evidence" value="ECO:0007669"/>
    <property type="project" value="TreeGrafter"/>
</dbReference>
<evidence type="ECO:0000259" key="7">
    <source>
        <dbReference type="PROSITE" id="PS51182"/>
    </source>
</evidence>
<evidence type="ECO:0000256" key="3">
    <source>
        <dbReference type="ARBA" id="ARBA00022801"/>
    </source>
</evidence>
<dbReference type="GO" id="GO:0005829">
    <property type="term" value="C:cytosol"/>
    <property type="evidence" value="ECO:0007669"/>
    <property type="project" value="TreeGrafter"/>
</dbReference>
<dbReference type="PANTHER" id="PTHR12305:SF81">
    <property type="entry name" value="PHOSPHATIDYLINOSITOL 3,4,5-TRISPHOSPHATE 3-PHOSPHATASE AND DUAL-SPECIFICITY PROTEIN PHOSPHATASE PTEN"/>
    <property type="match status" value="1"/>
</dbReference>
<dbReference type="PROSITE" id="PS51182">
    <property type="entry name" value="C2_TENSIN"/>
    <property type="match status" value="1"/>
</dbReference>
<dbReference type="Gene3D" id="3.50.50.60">
    <property type="entry name" value="FAD/NAD(P)-binding domain"/>
    <property type="match status" value="1"/>
</dbReference>
<dbReference type="Gene3D" id="3.90.190.10">
    <property type="entry name" value="Protein tyrosine phosphatase superfamily"/>
    <property type="match status" value="1"/>
</dbReference>
<proteinExistence type="predicted"/>
<evidence type="ECO:0000256" key="5">
    <source>
        <dbReference type="SAM" id="MobiDB-lite"/>
    </source>
</evidence>
<dbReference type="InterPro" id="IPR035892">
    <property type="entry name" value="C2_domain_sf"/>
</dbReference>
<keyword evidence="3" id="KW-0378">Hydrolase</keyword>
<dbReference type="PROSITE" id="PS51181">
    <property type="entry name" value="PPASE_TENSIN"/>
    <property type="match status" value="1"/>
</dbReference>
<feature type="compositionally biased region" description="Acidic residues" evidence="5">
    <location>
        <begin position="871"/>
        <end position="887"/>
    </location>
</feature>
<dbReference type="GO" id="GO:0042995">
    <property type="term" value="C:cell projection"/>
    <property type="evidence" value="ECO:0007669"/>
    <property type="project" value="TreeGrafter"/>
</dbReference>
<keyword evidence="2" id="KW-0963">Cytoplasm</keyword>
<reference evidence="9" key="1">
    <citation type="submission" date="2011-05" db="EMBL/GenBank/DDBJ databases">
        <authorList>
            <person name="Richards S.R."/>
            <person name="Qu J."/>
            <person name="Jiang H."/>
            <person name="Jhangiani S.N."/>
            <person name="Agravi P."/>
            <person name="Goodspeed R."/>
            <person name="Gross S."/>
            <person name="Mandapat C."/>
            <person name="Jackson L."/>
            <person name="Mathew T."/>
            <person name="Pu L."/>
            <person name="Thornton R."/>
            <person name="Saada N."/>
            <person name="Wilczek-Boney K.B."/>
            <person name="Lee S."/>
            <person name="Kovar C."/>
            <person name="Wu Y."/>
            <person name="Scherer S.E."/>
            <person name="Worley K.C."/>
            <person name="Muzny D.M."/>
            <person name="Gibbs R."/>
        </authorList>
    </citation>
    <scope>NUCLEOTIDE SEQUENCE</scope>
    <source>
        <strain evidence="9">Brora</strain>
    </source>
</reference>
<accession>T1INW1</accession>